<keyword evidence="7" id="KW-0862">Zinc</keyword>
<feature type="compositionally biased region" description="Low complexity" evidence="9">
    <location>
        <begin position="190"/>
        <end position="203"/>
    </location>
</feature>
<keyword evidence="6" id="KW-0833">Ubl conjugation pathway</keyword>
<keyword evidence="5 8" id="KW-0863">Zinc-finger</keyword>
<evidence type="ECO:0000256" key="7">
    <source>
        <dbReference type="ARBA" id="ARBA00022833"/>
    </source>
</evidence>
<organism evidence="11 12">
    <name type="scientific">Nelumbo nucifera</name>
    <name type="common">Sacred lotus</name>
    <dbReference type="NCBI Taxonomy" id="4432"/>
    <lineage>
        <taxon>Eukaryota</taxon>
        <taxon>Viridiplantae</taxon>
        <taxon>Streptophyta</taxon>
        <taxon>Embryophyta</taxon>
        <taxon>Tracheophyta</taxon>
        <taxon>Spermatophyta</taxon>
        <taxon>Magnoliopsida</taxon>
        <taxon>Proteales</taxon>
        <taxon>Nelumbonaceae</taxon>
        <taxon>Nelumbo</taxon>
    </lineage>
</organism>
<dbReference type="InParanoid" id="A0A1U7ZV81"/>
<dbReference type="KEGG" id="nnu:104598113"/>
<keyword evidence="11" id="KW-1185">Reference proteome</keyword>
<feature type="compositionally biased region" description="Low complexity" evidence="9">
    <location>
        <begin position="212"/>
        <end position="240"/>
    </location>
</feature>
<keyword evidence="4" id="KW-0479">Metal-binding</keyword>
<dbReference type="Pfam" id="PF13639">
    <property type="entry name" value="zf-RING_2"/>
    <property type="match status" value="1"/>
</dbReference>
<evidence type="ECO:0000256" key="3">
    <source>
        <dbReference type="ARBA" id="ARBA00022679"/>
    </source>
</evidence>
<protein>
    <recommendedName>
        <fullName evidence="2">RING-type E3 ubiquitin transferase</fullName>
        <ecNumber evidence="2">2.3.2.27</ecNumber>
    </recommendedName>
</protein>
<reference evidence="12" key="1">
    <citation type="submission" date="2025-08" db="UniProtKB">
        <authorList>
            <consortium name="RefSeq"/>
        </authorList>
    </citation>
    <scope>IDENTIFICATION</scope>
</reference>
<accession>A0A1U7ZV81</accession>
<evidence type="ECO:0000256" key="9">
    <source>
        <dbReference type="SAM" id="MobiDB-lite"/>
    </source>
</evidence>
<dbReference type="GO" id="GO:0061630">
    <property type="term" value="F:ubiquitin protein ligase activity"/>
    <property type="evidence" value="ECO:0000318"/>
    <property type="project" value="GO_Central"/>
</dbReference>
<dbReference type="OrthoDB" id="8062037at2759"/>
<dbReference type="OMA" id="HERIILI"/>
<dbReference type="GO" id="GO:0005737">
    <property type="term" value="C:cytoplasm"/>
    <property type="evidence" value="ECO:0000318"/>
    <property type="project" value="GO_Central"/>
</dbReference>
<evidence type="ECO:0000256" key="4">
    <source>
        <dbReference type="ARBA" id="ARBA00022723"/>
    </source>
</evidence>
<feature type="region of interest" description="Disordered" evidence="9">
    <location>
        <begin position="187"/>
        <end position="240"/>
    </location>
</feature>
<dbReference type="FunFam" id="3.30.40.10:FF:000127">
    <property type="entry name" value="E3 ubiquitin-protein ligase RNF181"/>
    <property type="match status" value="1"/>
</dbReference>
<dbReference type="GO" id="GO:0008270">
    <property type="term" value="F:zinc ion binding"/>
    <property type="evidence" value="ECO:0007669"/>
    <property type="project" value="UniProtKB-KW"/>
</dbReference>
<dbReference type="GO" id="GO:0016567">
    <property type="term" value="P:protein ubiquitination"/>
    <property type="evidence" value="ECO:0000318"/>
    <property type="project" value="GO_Central"/>
</dbReference>
<dbReference type="STRING" id="4432.A0A1U7ZV81"/>
<feature type="domain" description="RING-type" evidence="10">
    <location>
        <begin position="114"/>
        <end position="155"/>
    </location>
</feature>
<evidence type="ECO:0000256" key="6">
    <source>
        <dbReference type="ARBA" id="ARBA00022786"/>
    </source>
</evidence>
<dbReference type="AlphaFoldDB" id="A0A1U7ZV81"/>
<dbReference type="InterPro" id="IPR001841">
    <property type="entry name" value="Znf_RING"/>
</dbReference>
<name>A0A1U7ZV81_NELNU</name>
<dbReference type="PANTHER" id="PTHR15710:SF132">
    <property type="entry name" value="E3 UBIQUITIN-PROTEIN LIGASE MPSR1"/>
    <property type="match status" value="1"/>
</dbReference>
<evidence type="ECO:0000259" key="10">
    <source>
        <dbReference type="PROSITE" id="PS50089"/>
    </source>
</evidence>
<evidence type="ECO:0000313" key="12">
    <source>
        <dbReference type="RefSeq" id="XP_010258327.1"/>
    </source>
</evidence>
<sequence>MASQPEMSEASFLDQLISSRNRDLSLFLPLILGFTSSPRRESDDPDRESEGRSHERIILINPFTQGMIVIEGAGSLEALLRDAISKNGPPPASKASIEAMPKVEISEEEGDGECAICLEGWEIGGEAREMPCKHRYHSSCIETWLGLHGSCPICRFKMPVDEEECRKRSADEEGRGRRIEREIWVSLSFSNNSNSSSDTTTNNDNDDDDNDGNSTNNSVTSSTDSSVSSSNPSSDDAQEN</sequence>
<proteinExistence type="predicted"/>
<dbReference type="Gene3D" id="3.30.40.10">
    <property type="entry name" value="Zinc/RING finger domain, C3HC4 (zinc finger)"/>
    <property type="match status" value="1"/>
</dbReference>
<evidence type="ECO:0000256" key="2">
    <source>
        <dbReference type="ARBA" id="ARBA00012483"/>
    </source>
</evidence>
<dbReference type="PANTHER" id="PTHR15710">
    <property type="entry name" value="E3 UBIQUITIN-PROTEIN LIGASE PRAJA"/>
    <property type="match status" value="1"/>
</dbReference>
<dbReference type="SUPFAM" id="SSF57850">
    <property type="entry name" value="RING/U-box"/>
    <property type="match status" value="1"/>
</dbReference>
<gene>
    <name evidence="12" type="primary">LOC104598113</name>
</gene>
<dbReference type="FunCoup" id="A0A1U7ZV81">
    <property type="interactions" value="2"/>
</dbReference>
<dbReference type="EC" id="2.3.2.27" evidence="2"/>
<comment type="catalytic activity">
    <reaction evidence="1">
        <text>S-ubiquitinyl-[E2 ubiquitin-conjugating enzyme]-L-cysteine + [acceptor protein]-L-lysine = [E2 ubiquitin-conjugating enzyme]-L-cysteine + N(6)-ubiquitinyl-[acceptor protein]-L-lysine.</text>
        <dbReference type="EC" id="2.3.2.27"/>
    </reaction>
</comment>
<dbReference type="Proteomes" id="UP000189703">
    <property type="component" value="Unplaced"/>
</dbReference>
<evidence type="ECO:0000256" key="1">
    <source>
        <dbReference type="ARBA" id="ARBA00000900"/>
    </source>
</evidence>
<dbReference type="GeneID" id="104598113"/>
<keyword evidence="3" id="KW-0808">Transferase</keyword>
<dbReference type="InterPro" id="IPR013083">
    <property type="entry name" value="Znf_RING/FYVE/PHD"/>
</dbReference>
<dbReference type="SMART" id="SM00184">
    <property type="entry name" value="RING"/>
    <property type="match status" value="1"/>
</dbReference>
<dbReference type="RefSeq" id="XP_010258327.1">
    <property type="nucleotide sequence ID" value="XM_010260025.2"/>
</dbReference>
<evidence type="ECO:0000256" key="5">
    <source>
        <dbReference type="ARBA" id="ARBA00022771"/>
    </source>
</evidence>
<evidence type="ECO:0000256" key="8">
    <source>
        <dbReference type="PROSITE-ProRule" id="PRU00175"/>
    </source>
</evidence>
<dbReference type="PROSITE" id="PS50089">
    <property type="entry name" value="ZF_RING_2"/>
    <property type="match status" value="1"/>
</dbReference>
<dbReference type="eggNOG" id="KOG0800">
    <property type="taxonomic scope" value="Eukaryota"/>
</dbReference>
<evidence type="ECO:0000313" key="11">
    <source>
        <dbReference type="Proteomes" id="UP000189703"/>
    </source>
</evidence>